<evidence type="ECO:0000256" key="3">
    <source>
        <dbReference type="ARBA" id="ARBA00022692"/>
    </source>
</evidence>
<dbReference type="KEGG" id="mbry:B1812_05765"/>
<keyword evidence="4 6" id="KW-1133">Transmembrane helix</keyword>
<dbReference type="GO" id="GO:0005886">
    <property type="term" value="C:plasma membrane"/>
    <property type="evidence" value="ECO:0007669"/>
    <property type="project" value="UniProtKB-SubCell"/>
</dbReference>
<keyword evidence="3 6" id="KW-0812">Transmembrane</keyword>
<evidence type="ECO:0000313" key="8">
    <source>
        <dbReference type="EMBL" id="ARN80657.1"/>
    </source>
</evidence>
<organism evidence="8 9">
    <name type="scientific">Methylocystis bryophila</name>
    <dbReference type="NCBI Taxonomy" id="655015"/>
    <lineage>
        <taxon>Bacteria</taxon>
        <taxon>Pseudomonadati</taxon>
        <taxon>Pseudomonadota</taxon>
        <taxon>Alphaproteobacteria</taxon>
        <taxon>Hyphomicrobiales</taxon>
        <taxon>Methylocystaceae</taxon>
        <taxon>Methylocystis</taxon>
    </lineage>
</organism>
<dbReference type="PANTHER" id="PTHR34820:SF4">
    <property type="entry name" value="INNER MEMBRANE PROTEIN YEBZ"/>
    <property type="match status" value="1"/>
</dbReference>
<feature type="transmembrane region" description="Helical" evidence="6">
    <location>
        <begin position="86"/>
        <end position="108"/>
    </location>
</feature>
<evidence type="ECO:0000256" key="1">
    <source>
        <dbReference type="ARBA" id="ARBA00004651"/>
    </source>
</evidence>
<feature type="domain" description="Copper resistance protein D" evidence="7">
    <location>
        <begin position="180"/>
        <end position="278"/>
    </location>
</feature>
<feature type="transmembrane region" description="Helical" evidence="6">
    <location>
        <begin position="149"/>
        <end position="169"/>
    </location>
</feature>
<dbReference type="AlphaFoldDB" id="A0A1W6MSW1"/>
<feature type="transmembrane region" description="Helical" evidence="6">
    <location>
        <begin position="419"/>
        <end position="437"/>
    </location>
</feature>
<reference evidence="8 9" key="1">
    <citation type="submission" date="2017-02" db="EMBL/GenBank/DDBJ databases">
        <authorList>
            <person name="Peterson S.W."/>
        </authorList>
    </citation>
    <scope>NUCLEOTIDE SEQUENCE [LARGE SCALE GENOMIC DNA]</scope>
    <source>
        <strain evidence="8 9">S285</strain>
    </source>
</reference>
<dbReference type="Proteomes" id="UP000193978">
    <property type="component" value="Chromosome"/>
</dbReference>
<evidence type="ECO:0000259" key="7">
    <source>
        <dbReference type="Pfam" id="PF05425"/>
    </source>
</evidence>
<evidence type="ECO:0000256" key="6">
    <source>
        <dbReference type="SAM" id="Phobius"/>
    </source>
</evidence>
<dbReference type="InterPro" id="IPR008457">
    <property type="entry name" value="Cu-R_CopD_dom"/>
</dbReference>
<dbReference type="PANTHER" id="PTHR34820">
    <property type="entry name" value="INNER MEMBRANE PROTEIN YEBZ"/>
    <property type="match status" value="1"/>
</dbReference>
<dbReference type="OrthoDB" id="113685at2"/>
<keyword evidence="9" id="KW-1185">Reference proteome</keyword>
<evidence type="ECO:0000256" key="4">
    <source>
        <dbReference type="ARBA" id="ARBA00022989"/>
    </source>
</evidence>
<dbReference type="InterPro" id="IPR032694">
    <property type="entry name" value="CopC/D"/>
</dbReference>
<evidence type="ECO:0000256" key="2">
    <source>
        <dbReference type="ARBA" id="ARBA00022475"/>
    </source>
</evidence>
<protein>
    <recommendedName>
        <fullName evidence="7">Copper resistance protein D domain-containing protein</fullName>
    </recommendedName>
</protein>
<feature type="transmembrane region" description="Helical" evidence="6">
    <location>
        <begin position="382"/>
        <end position="399"/>
    </location>
</feature>
<dbReference type="Pfam" id="PF05425">
    <property type="entry name" value="CopD"/>
    <property type="match status" value="1"/>
</dbReference>
<feature type="transmembrane region" description="Helical" evidence="6">
    <location>
        <begin position="263"/>
        <end position="281"/>
    </location>
</feature>
<feature type="transmembrane region" description="Helical" evidence="6">
    <location>
        <begin position="222"/>
        <end position="242"/>
    </location>
</feature>
<feature type="transmembrane region" description="Helical" evidence="6">
    <location>
        <begin position="115"/>
        <end position="134"/>
    </location>
</feature>
<keyword evidence="5 6" id="KW-0472">Membrane</keyword>
<feature type="transmembrane region" description="Helical" evidence="6">
    <location>
        <begin position="20"/>
        <end position="39"/>
    </location>
</feature>
<dbReference type="EMBL" id="CP019948">
    <property type="protein sequence ID" value="ARN80657.1"/>
    <property type="molecule type" value="Genomic_DNA"/>
</dbReference>
<dbReference type="GO" id="GO:0006825">
    <property type="term" value="P:copper ion transport"/>
    <property type="evidence" value="ECO:0007669"/>
    <property type="project" value="InterPro"/>
</dbReference>
<evidence type="ECO:0000313" key="9">
    <source>
        <dbReference type="Proteomes" id="UP000193978"/>
    </source>
</evidence>
<evidence type="ECO:0000256" key="5">
    <source>
        <dbReference type="ARBA" id="ARBA00023136"/>
    </source>
</evidence>
<feature type="transmembrane region" description="Helical" evidence="6">
    <location>
        <begin position="51"/>
        <end position="74"/>
    </location>
</feature>
<dbReference type="RefSeq" id="WP_085770731.1">
    <property type="nucleotide sequence ID" value="NZ_AP027149.1"/>
</dbReference>
<feature type="transmembrane region" description="Helical" evidence="6">
    <location>
        <begin position="449"/>
        <end position="466"/>
    </location>
</feature>
<name>A0A1W6MSW1_9HYPH</name>
<feature type="transmembrane region" description="Helical" evidence="6">
    <location>
        <begin position="512"/>
        <end position="531"/>
    </location>
</feature>
<gene>
    <name evidence="8" type="ORF">B1812_05765</name>
</gene>
<keyword evidence="2" id="KW-1003">Cell membrane</keyword>
<accession>A0A1W6MSW1</accession>
<comment type="subcellular location">
    <subcellularLocation>
        <location evidence="1">Cell membrane</location>
        <topology evidence="1">Multi-pass membrane protein</topology>
    </subcellularLocation>
</comment>
<sequence>MRLFLEIYGYLSVVMRGSILAAQTLTLGGAAFLVLALPARETSTAAMARRLIFGSALALALGEAMSGAGLLALLRGTLDLPLADLVGADAVLAAAAGAASAALVALLVKAGAAPRLLLLCSALLLAAQVAVTHAASRPDNAFGLYLAEYAHMLAVAVWIGGIPYFLLALTRVEGPARRVAAARFSMMSIASVATLIGSGIYLATDYVGEPAALYGASYGVMLSAKLVLLAALLVLGALNFLTVRRWRAEPGTPILSMRRFAEVEIGVGLTVVFCAASLASLPPARDLARDWASGAEVVERLAPRWPPRLESPDLASLSITKAQEPSATAPATYAIGEPPPPRNAADIAWSEYNHHWAGLFVLAMGALALAERRRGLAPAARHWPLVFLGLAAFIFLRADEAAWPLGRIGFFDSLRDPEIAQHKLAMLLVVAFGLFEWRVRLGKIKEGAALYVFPIVTAVAAAVLLTHSHGFANPKEEMLIEITHTPLALVGVAAGWSRWLELRLEAGRMQRAAALVWPNCFLLAGLLLLFYREA</sequence>
<feature type="transmembrane region" description="Helical" evidence="6">
    <location>
        <begin position="478"/>
        <end position="500"/>
    </location>
</feature>
<feature type="transmembrane region" description="Helical" evidence="6">
    <location>
        <begin position="181"/>
        <end position="202"/>
    </location>
</feature>
<proteinExistence type="predicted"/>
<dbReference type="STRING" id="655015.B1812_05765"/>
<feature type="transmembrane region" description="Helical" evidence="6">
    <location>
        <begin position="352"/>
        <end position="370"/>
    </location>
</feature>